<keyword evidence="2" id="KW-1185">Reference proteome</keyword>
<protein>
    <submittedName>
        <fullName evidence="1">Uncharacterized protein</fullName>
    </submittedName>
</protein>
<dbReference type="EMBL" id="QPJL01000001">
    <property type="protein sequence ID" value="RCW88896.1"/>
    <property type="molecule type" value="Genomic_DNA"/>
</dbReference>
<proteinExistence type="predicted"/>
<comment type="caution">
    <text evidence="1">The sequence shown here is derived from an EMBL/GenBank/DDBJ whole genome shotgun (WGS) entry which is preliminary data.</text>
</comment>
<dbReference type="AlphaFoldDB" id="A0A368ZBM4"/>
<evidence type="ECO:0000313" key="1">
    <source>
        <dbReference type="EMBL" id="RCW88896.1"/>
    </source>
</evidence>
<gene>
    <name evidence="1" type="ORF">DFP89_101334</name>
</gene>
<accession>A0A368ZBM4</accession>
<sequence>MDPAQSFEFSGQHVINNLYDQLVDFDPMDMQAGIKPSIA</sequence>
<evidence type="ECO:0000313" key="2">
    <source>
        <dbReference type="Proteomes" id="UP000253345"/>
    </source>
</evidence>
<dbReference type="Proteomes" id="UP000253345">
    <property type="component" value="Unassembled WGS sequence"/>
</dbReference>
<organism evidence="1 2">
    <name type="scientific">Paracoccus lutimaris</name>
    <dbReference type="NCBI Taxonomy" id="1490030"/>
    <lineage>
        <taxon>Bacteria</taxon>
        <taxon>Pseudomonadati</taxon>
        <taxon>Pseudomonadota</taxon>
        <taxon>Alphaproteobacteria</taxon>
        <taxon>Rhodobacterales</taxon>
        <taxon>Paracoccaceae</taxon>
        <taxon>Paracoccus</taxon>
    </lineage>
</organism>
<name>A0A368ZBM4_9RHOB</name>
<reference evidence="1 2" key="1">
    <citation type="submission" date="2018-07" db="EMBL/GenBank/DDBJ databases">
        <title>Genomic Encyclopedia of Type Strains, Phase III (KMG-III): the genomes of soil and plant-associated and newly described type strains.</title>
        <authorList>
            <person name="Whitman W."/>
        </authorList>
    </citation>
    <scope>NUCLEOTIDE SEQUENCE [LARGE SCALE GENOMIC DNA]</scope>
    <source>
        <strain evidence="1 2">CECT 8525</strain>
    </source>
</reference>